<gene>
    <name evidence="1" type="ORF">QYF61_000067</name>
</gene>
<comment type="caution">
    <text evidence="1">The sequence shown here is derived from an EMBL/GenBank/DDBJ whole genome shotgun (WGS) entry which is preliminary data.</text>
</comment>
<evidence type="ECO:0008006" key="3">
    <source>
        <dbReference type="Google" id="ProtNLM"/>
    </source>
</evidence>
<name>A0AAN7NMC3_MYCAM</name>
<dbReference type="EMBL" id="JAUNZN010000001">
    <property type="protein sequence ID" value="KAK4828615.1"/>
    <property type="molecule type" value="Genomic_DNA"/>
</dbReference>
<dbReference type="AlphaFoldDB" id="A0AAN7NMC3"/>
<protein>
    <recommendedName>
        <fullName evidence="3">Rna-directed dna polymerase from mobile element jockey-like</fullName>
    </recommendedName>
</protein>
<dbReference type="Proteomes" id="UP001333110">
    <property type="component" value="Unassembled WGS sequence"/>
</dbReference>
<organism evidence="1 2">
    <name type="scientific">Mycteria americana</name>
    <name type="common">Wood stork</name>
    <dbReference type="NCBI Taxonomy" id="33587"/>
    <lineage>
        <taxon>Eukaryota</taxon>
        <taxon>Metazoa</taxon>
        <taxon>Chordata</taxon>
        <taxon>Craniata</taxon>
        <taxon>Vertebrata</taxon>
        <taxon>Euteleostomi</taxon>
        <taxon>Archelosauria</taxon>
        <taxon>Archosauria</taxon>
        <taxon>Dinosauria</taxon>
        <taxon>Saurischia</taxon>
        <taxon>Theropoda</taxon>
        <taxon>Coelurosauria</taxon>
        <taxon>Aves</taxon>
        <taxon>Neognathae</taxon>
        <taxon>Neoaves</taxon>
        <taxon>Aequornithes</taxon>
        <taxon>Ciconiiformes</taxon>
        <taxon>Ciconiidae</taxon>
        <taxon>Mycteria</taxon>
    </lineage>
</organism>
<keyword evidence="2" id="KW-1185">Reference proteome</keyword>
<proteinExistence type="predicted"/>
<accession>A0AAN7NMC3</accession>
<reference evidence="1 2" key="1">
    <citation type="journal article" date="2023" name="J. Hered.">
        <title>Chromosome-level genome of the wood stork (Mycteria americana) provides insight into avian chromosome evolution.</title>
        <authorList>
            <person name="Flamio R. Jr."/>
            <person name="Ramstad K.M."/>
        </authorList>
    </citation>
    <scope>NUCLEOTIDE SEQUENCE [LARGE SCALE GENOMIC DNA]</scope>
    <source>
        <strain evidence="1">JAX WOST 10</strain>
    </source>
</reference>
<evidence type="ECO:0000313" key="1">
    <source>
        <dbReference type="EMBL" id="KAK4828615.1"/>
    </source>
</evidence>
<dbReference type="PANTHER" id="PTHR33332">
    <property type="entry name" value="REVERSE TRANSCRIPTASE DOMAIN-CONTAINING PROTEIN"/>
    <property type="match status" value="1"/>
</dbReference>
<evidence type="ECO:0000313" key="2">
    <source>
        <dbReference type="Proteomes" id="UP001333110"/>
    </source>
</evidence>
<sequence>MHQYMVGATQLGSSLAEKDLGVLVDTKLNMSQQCAFVANKANGILGCIRRSVASGSREMILPLLSSVKAASGVLCPVLSSSVQERYRHTGESPIAGHKDDEGTRAPQIQGKAERAGTVQPGEEKAQGDLISVHKHLKRRCKEDRARLFSVVPSDKTRGNGQRDLDRLEEWAEKNLLKFNKEKCRVLHLGRNNPMHRYMLGTDWLESSLAEKGLRVLVDTKLNMSHQCALAAKKANGILGCIRRIVASGLWEVILPLHLAVVRPHLESCVQF</sequence>